<dbReference type="Proteomes" id="UP001589865">
    <property type="component" value="Unassembled WGS sequence"/>
</dbReference>
<accession>A0ABV6JQY8</accession>
<dbReference type="InterPro" id="IPR003786">
    <property type="entry name" value="FdhD"/>
</dbReference>
<comment type="caution">
    <text evidence="4">The sequence shown here is derived from an EMBL/GenBank/DDBJ whole genome shotgun (WGS) entry which is preliminary data.</text>
</comment>
<comment type="subcellular location">
    <subcellularLocation>
        <location evidence="3">Cytoplasm</location>
    </subcellularLocation>
</comment>
<dbReference type="PIRSF" id="PIRSF015626">
    <property type="entry name" value="FdhD"/>
    <property type="match status" value="1"/>
</dbReference>
<feature type="active site" description="Cysteine persulfide intermediate" evidence="3">
    <location>
        <position position="111"/>
    </location>
</feature>
<dbReference type="Gene3D" id="3.40.140.10">
    <property type="entry name" value="Cytidine Deaminase, domain 2"/>
    <property type="match status" value="1"/>
</dbReference>
<evidence type="ECO:0000256" key="1">
    <source>
        <dbReference type="ARBA" id="ARBA00022490"/>
    </source>
</evidence>
<comment type="function">
    <text evidence="3">Required for formate dehydrogenase (FDH) activity. Acts as a sulfur carrier protein that transfers sulfur from IscS to the molybdenum cofactor prior to its insertion into FDH.</text>
</comment>
<name>A0ABV6JQY8_9PROT</name>
<reference evidence="4 5" key="1">
    <citation type="submission" date="2024-09" db="EMBL/GenBank/DDBJ databases">
        <authorList>
            <person name="Sun Q."/>
            <person name="Mori K."/>
        </authorList>
    </citation>
    <scope>NUCLEOTIDE SEQUENCE [LARGE SCALE GENOMIC DNA]</scope>
    <source>
        <strain evidence="4 5">TBRC 5777</strain>
    </source>
</reference>
<organism evidence="4 5">
    <name type="scientific">Roseomonas elaeocarpi</name>
    <dbReference type="NCBI Taxonomy" id="907779"/>
    <lineage>
        <taxon>Bacteria</taxon>
        <taxon>Pseudomonadati</taxon>
        <taxon>Pseudomonadota</taxon>
        <taxon>Alphaproteobacteria</taxon>
        <taxon>Acetobacterales</taxon>
        <taxon>Roseomonadaceae</taxon>
        <taxon>Roseomonas</taxon>
    </lineage>
</organism>
<dbReference type="PANTHER" id="PTHR30592:SF1">
    <property type="entry name" value="SULFUR CARRIER PROTEIN FDHD"/>
    <property type="match status" value="1"/>
</dbReference>
<dbReference type="HAMAP" id="MF_00187">
    <property type="entry name" value="FdhD"/>
    <property type="match status" value="1"/>
</dbReference>
<evidence type="ECO:0000313" key="5">
    <source>
        <dbReference type="Proteomes" id="UP001589865"/>
    </source>
</evidence>
<comment type="caution">
    <text evidence="3">Lacks conserved residue(s) required for the propagation of feature annotation.</text>
</comment>
<dbReference type="RefSeq" id="WP_377043885.1">
    <property type="nucleotide sequence ID" value="NZ_JBHLUN010000005.1"/>
</dbReference>
<evidence type="ECO:0000313" key="4">
    <source>
        <dbReference type="EMBL" id="MFC0408142.1"/>
    </source>
</evidence>
<sequence>MTAAFHRFREGTPPAALLREVAVEAPVSLVYSGVPFAVMMATPCDLEDFALGFSLTEGIVENTGDLRGTEVGTDEDGNLRVDLTLTGTALRRHLARQRGRPGRVITGRTGCGICGVEDAGDLPWAAAPGTEPPVLHAASVRRALDALEDAQRLNRRTNAVHAAAWVALDGALLLVREDVGRHNALDKLVGAVARAGLDRLAGFVLVTSRCSYEMVEKTAVLGARALVSISLPTSLALERARALDMTLVAGARGGVLTVFHGADRVTEMDLPPS</sequence>
<keyword evidence="1 3" id="KW-0963">Cytoplasm</keyword>
<dbReference type="SUPFAM" id="SSF53927">
    <property type="entry name" value="Cytidine deaminase-like"/>
    <property type="match status" value="1"/>
</dbReference>
<keyword evidence="2 3" id="KW-0501">Molybdenum cofactor biosynthesis</keyword>
<dbReference type="Gene3D" id="3.10.20.10">
    <property type="match status" value="1"/>
</dbReference>
<keyword evidence="5" id="KW-1185">Reference proteome</keyword>
<gene>
    <name evidence="3 4" type="primary">fdhD</name>
    <name evidence="4" type="ORF">ACFFGY_07760</name>
</gene>
<dbReference type="Pfam" id="PF02634">
    <property type="entry name" value="FdhD-NarQ"/>
    <property type="match status" value="1"/>
</dbReference>
<evidence type="ECO:0000256" key="3">
    <source>
        <dbReference type="HAMAP-Rule" id="MF_00187"/>
    </source>
</evidence>
<protein>
    <recommendedName>
        <fullName evidence="3">Sulfur carrier protein FdhD</fullName>
    </recommendedName>
</protein>
<proteinExistence type="inferred from homology"/>
<dbReference type="EMBL" id="JBHLUN010000005">
    <property type="protein sequence ID" value="MFC0408142.1"/>
    <property type="molecule type" value="Genomic_DNA"/>
</dbReference>
<evidence type="ECO:0000256" key="2">
    <source>
        <dbReference type="ARBA" id="ARBA00023150"/>
    </source>
</evidence>
<dbReference type="InterPro" id="IPR016193">
    <property type="entry name" value="Cytidine_deaminase-like"/>
</dbReference>
<dbReference type="PANTHER" id="PTHR30592">
    <property type="entry name" value="FORMATE DEHYDROGENASE"/>
    <property type="match status" value="1"/>
</dbReference>
<comment type="similarity">
    <text evidence="3">Belongs to the FdhD family.</text>
</comment>
<dbReference type="NCBIfam" id="TIGR00129">
    <property type="entry name" value="fdhD_narQ"/>
    <property type="match status" value="1"/>
</dbReference>